<dbReference type="Proteomes" id="UP000017984">
    <property type="component" value="Chromosome"/>
</dbReference>
<dbReference type="PATRIC" id="fig|1352936.5.peg.1085"/>
<keyword evidence="2" id="KW-1185">Reference proteome</keyword>
<proteinExistence type="predicted"/>
<dbReference type="EMBL" id="AWQX01000045">
    <property type="protein sequence ID" value="EST35742.1"/>
    <property type="molecule type" value="Genomic_DNA"/>
</dbReference>
<evidence type="ECO:0000313" key="1">
    <source>
        <dbReference type="EMBL" id="EST35742.1"/>
    </source>
</evidence>
<evidence type="ECO:0000313" key="2">
    <source>
        <dbReference type="Proteomes" id="UP000017984"/>
    </source>
</evidence>
<organism evidence="1 2">
    <name type="scientific">Streptomyces roseochromogenus subsp. oscitans DS 12.976</name>
    <dbReference type="NCBI Taxonomy" id="1352936"/>
    <lineage>
        <taxon>Bacteria</taxon>
        <taxon>Bacillati</taxon>
        <taxon>Actinomycetota</taxon>
        <taxon>Actinomycetes</taxon>
        <taxon>Kitasatosporales</taxon>
        <taxon>Streptomycetaceae</taxon>
        <taxon>Streptomyces</taxon>
    </lineage>
</organism>
<dbReference type="AlphaFoldDB" id="V6KUE8"/>
<reference evidence="1 2" key="1">
    <citation type="journal article" date="2014" name="Genome Announc.">
        <title>Draft Genome Sequence of Streptomyces roseochromogenes subsp. oscitans DS 12.976, Producer of the Aminocoumarin Antibiotic Clorobiocin.</title>
        <authorList>
            <person name="Ruckert C."/>
            <person name="Kalinowski J."/>
            <person name="Heide L."/>
            <person name="Apel A.K."/>
        </authorList>
    </citation>
    <scope>NUCLEOTIDE SEQUENCE [LARGE SCALE GENOMIC DNA]</scope>
    <source>
        <strain evidence="1 2">DS 12.976</strain>
    </source>
</reference>
<protein>
    <submittedName>
        <fullName evidence="1">Uncharacterized protein</fullName>
    </submittedName>
</protein>
<accession>V6KUE8</accession>
<name>V6KUE8_STRRC</name>
<feature type="non-terminal residue" evidence="1">
    <location>
        <position position="70"/>
    </location>
</feature>
<sequence length="70" mass="7081">MIFVVHGPEVTRCAPAARVLALVALTWTLVGCPVGSASADACAYASTGPDGTVALAYAGGHHWPAPPPWP</sequence>
<comment type="caution">
    <text evidence="1">The sequence shown here is derived from an EMBL/GenBank/DDBJ whole genome shotgun (WGS) entry which is preliminary data.</text>
</comment>
<dbReference type="HOGENOM" id="CLU_2782197_0_0_11"/>
<gene>
    <name evidence="1" type="ORF">M878_05035</name>
</gene>